<dbReference type="GO" id="GO:0004674">
    <property type="term" value="F:protein serine/threonine kinase activity"/>
    <property type="evidence" value="ECO:0007669"/>
    <property type="project" value="UniProtKB-KW"/>
</dbReference>
<organism evidence="13 14">
    <name type="scientific">Aquilegia coerulea</name>
    <name type="common">Rocky mountain columbine</name>
    <dbReference type="NCBI Taxonomy" id="218851"/>
    <lineage>
        <taxon>Eukaryota</taxon>
        <taxon>Viridiplantae</taxon>
        <taxon>Streptophyta</taxon>
        <taxon>Embryophyta</taxon>
        <taxon>Tracheophyta</taxon>
        <taxon>Spermatophyta</taxon>
        <taxon>Magnoliopsida</taxon>
        <taxon>Ranunculales</taxon>
        <taxon>Ranunculaceae</taxon>
        <taxon>Thalictroideae</taxon>
        <taxon>Aquilegia</taxon>
    </lineage>
</organism>
<sequence>MVSKGCWSMNLFPTKRWISTSMFLVAVNGGITLNWSRRLVIATGTAKGLAYLHEDCHPRIIHRDIKASNILLDNNYEAMVCASPLVDYSSYSFVIWIRKVYYIGYAI</sequence>
<dbReference type="Proteomes" id="UP000230069">
    <property type="component" value="Unassembled WGS sequence"/>
</dbReference>
<comment type="catalytic activity">
    <reaction evidence="11">
        <text>L-seryl-[protein] + ATP = O-phospho-L-seryl-[protein] + ADP + H(+)</text>
        <dbReference type="Rhea" id="RHEA:17989"/>
        <dbReference type="Rhea" id="RHEA-COMP:9863"/>
        <dbReference type="Rhea" id="RHEA-COMP:11604"/>
        <dbReference type="ChEBI" id="CHEBI:15378"/>
        <dbReference type="ChEBI" id="CHEBI:29999"/>
        <dbReference type="ChEBI" id="CHEBI:30616"/>
        <dbReference type="ChEBI" id="CHEBI:83421"/>
        <dbReference type="ChEBI" id="CHEBI:456216"/>
        <dbReference type="EC" id="2.7.11.1"/>
    </reaction>
</comment>
<dbReference type="Pfam" id="PF00069">
    <property type="entry name" value="Pkinase"/>
    <property type="match status" value="1"/>
</dbReference>
<dbReference type="PANTHER" id="PTHR47982">
    <property type="entry name" value="PROLINE-RICH RECEPTOR-LIKE PROTEIN KINASE PERK4"/>
    <property type="match status" value="1"/>
</dbReference>
<evidence type="ECO:0000256" key="8">
    <source>
        <dbReference type="ARBA" id="ARBA00022989"/>
    </source>
</evidence>
<dbReference type="InterPro" id="IPR047117">
    <property type="entry name" value="PERK1-13-like"/>
</dbReference>
<dbReference type="AlphaFoldDB" id="A0A2G5EA07"/>
<keyword evidence="5" id="KW-0812">Transmembrane</keyword>
<dbReference type="InParanoid" id="A0A2G5EA07"/>
<evidence type="ECO:0000256" key="7">
    <source>
        <dbReference type="ARBA" id="ARBA00022840"/>
    </source>
</evidence>
<dbReference type="InterPro" id="IPR000719">
    <property type="entry name" value="Prot_kinase_dom"/>
</dbReference>
<keyword evidence="8" id="KW-1133">Transmembrane helix</keyword>
<dbReference type="InterPro" id="IPR008271">
    <property type="entry name" value="Ser/Thr_kinase_AS"/>
</dbReference>
<evidence type="ECO:0000313" key="14">
    <source>
        <dbReference type="Proteomes" id="UP000230069"/>
    </source>
</evidence>
<dbReference type="OrthoDB" id="2015071at2759"/>
<evidence type="ECO:0000313" key="13">
    <source>
        <dbReference type="EMBL" id="PIA52598.1"/>
    </source>
</evidence>
<evidence type="ECO:0000256" key="6">
    <source>
        <dbReference type="ARBA" id="ARBA00022741"/>
    </source>
</evidence>
<evidence type="ECO:0000256" key="3">
    <source>
        <dbReference type="ARBA" id="ARBA00022527"/>
    </source>
</evidence>
<dbReference type="PROSITE" id="PS00108">
    <property type="entry name" value="PROTEIN_KINASE_ST"/>
    <property type="match status" value="1"/>
</dbReference>
<protein>
    <recommendedName>
        <fullName evidence="2">non-specific serine/threonine protein kinase</fullName>
        <ecNumber evidence="2">2.7.11.1</ecNumber>
    </recommendedName>
</protein>
<keyword evidence="4" id="KW-0808">Transferase</keyword>
<keyword evidence="7" id="KW-0067">ATP-binding</keyword>
<evidence type="ECO:0000256" key="1">
    <source>
        <dbReference type="ARBA" id="ARBA00004162"/>
    </source>
</evidence>
<keyword evidence="3" id="KW-0723">Serine/threonine-protein kinase</keyword>
<proteinExistence type="predicted"/>
<dbReference type="SUPFAM" id="SSF56112">
    <property type="entry name" value="Protein kinase-like (PK-like)"/>
    <property type="match status" value="1"/>
</dbReference>
<comment type="catalytic activity">
    <reaction evidence="10">
        <text>L-threonyl-[protein] + ATP = O-phospho-L-threonyl-[protein] + ADP + H(+)</text>
        <dbReference type="Rhea" id="RHEA:46608"/>
        <dbReference type="Rhea" id="RHEA-COMP:11060"/>
        <dbReference type="Rhea" id="RHEA-COMP:11605"/>
        <dbReference type="ChEBI" id="CHEBI:15378"/>
        <dbReference type="ChEBI" id="CHEBI:30013"/>
        <dbReference type="ChEBI" id="CHEBI:30616"/>
        <dbReference type="ChEBI" id="CHEBI:61977"/>
        <dbReference type="ChEBI" id="CHEBI:456216"/>
        <dbReference type="EC" id="2.7.11.1"/>
    </reaction>
</comment>
<dbReference type="PANTHER" id="PTHR47982:SF35">
    <property type="entry name" value="PROLINE-RICH RECEPTOR-LIKE PROTEIN KINASE PERK1-RELATED"/>
    <property type="match status" value="1"/>
</dbReference>
<evidence type="ECO:0000256" key="2">
    <source>
        <dbReference type="ARBA" id="ARBA00012513"/>
    </source>
</evidence>
<dbReference type="Gene3D" id="1.10.510.10">
    <property type="entry name" value="Transferase(Phosphotransferase) domain 1"/>
    <property type="match status" value="1"/>
</dbReference>
<evidence type="ECO:0000256" key="4">
    <source>
        <dbReference type="ARBA" id="ARBA00022679"/>
    </source>
</evidence>
<accession>A0A2G5EA07</accession>
<comment type="subcellular location">
    <subcellularLocation>
        <location evidence="1">Cell membrane</location>
        <topology evidence="1">Single-pass membrane protein</topology>
    </subcellularLocation>
</comment>
<dbReference type="EC" id="2.7.11.1" evidence="2"/>
<dbReference type="GO" id="GO:0005886">
    <property type="term" value="C:plasma membrane"/>
    <property type="evidence" value="ECO:0007669"/>
    <property type="project" value="UniProtKB-SubCell"/>
</dbReference>
<reference evidence="13 14" key="1">
    <citation type="submission" date="2017-09" db="EMBL/GenBank/DDBJ databases">
        <title>WGS assembly of Aquilegia coerulea Goldsmith.</title>
        <authorList>
            <person name="Hodges S."/>
            <person name="Kramer E."/>
            <person name="Nordborg M."/>
            <person name="Tomkins J."/>
            <person name="Borevitz J."/>
            <person name="Derieg N."/>
            <person name="Yan J."/>
            <person name="Mihaltcheva S."/>
            <person name="Hayes R.D."/>
            <person name="Rokhsar D."/>
        </authorList>
    </citation>
    <scope>NUCLEOTIDE SEQUENCE [LARGE SCALE GENOMIC DNA]</scope>
    <source>
        <strain evidence="14">cv. Goldsmith</strain>
    </source>
</reference>
<evidence type="ECO:0000256" key="9">
    <source>
        <dbReference type="ARBA" id="ARBA00023136"/>
    </source>
</evidence>
<dbReference type="EMBL" id="KZ305027">
    <property type="protein sequence ID" value="PIA52598.1"/>
    <property type="molecule type" value="Genomic_DNA"/>
</dbReference>
<dbReference type="PROSITE" id="PS50011">
    <property type="entry name" value="PROTEIN_KINASE_DOM"/>
    <property type="match status" value="1"/>
</dbReference>
<evidence type="ECO:0000259" key="12">
    <source>
        <dbReference type="PROSITE" id="PS50011"/>
    </source>
</evidence>
<dbReference type="GO" id="GO:0005524">
    <property type="term" value="F:ATP binding"/>
    <property type="evidence" value="ECO:0007669"/>
    <property type="project" value="UniProtKB-KW"/>
</dbReference>
<keyword evidence="14" id="KW-1185">Reference proteome</keyword>
<keyword evidence="3" id="KW-0418">Kinase</keyword>
<feature type="domain" description="Protein kinase" evidence="12">
    <location>
        <begin position="1"/>
        <end position="107"/>
    </location>
</feature>
<evidence type="ECO:0000256" key="10">
    <source>
        <dbReference type="ARBA" id="ARBA00047899"/>
    </source>
</evidence>
<gene>
    <name evidence="13" type="ORF">AQUCO_01000465v1</name>
</gene>
<evidence type="ECO:0000256" key="5">
    <source>
        <dbReference type="ARBA" id="ARBA00022692"/>
    </source>
</evidence>
<name>A0A2G5EA07_AQUCA</name>
<keyword evidence="6" id="KW-0547">Nucleotide-binding</keyword>
<keyword evidence="9" id="KW-0472">Membrane</keyword>
<evidence type="ECO:0000256" key="11">
    <source>
        <dbReference type="ARBA" id="ARBA00048679"/>
    </source>
</evidence>
<dbReference type="STRING" id="218851.A0A2G5EA07"/>
<dbReference type="InterPro" id="IPR011009">
    <property type="entry name" value="Kinase-like_dom_sf"/>
</dbReference>